<evidence type="ECO:0000313" key="3">
    <source>
        <dbReference type="EMBL" id="OGG34831.1"/>
    </source>
</evidence>
<dbReference type="AlphaFoldDB" id="A0A1F6BD01"/>
<feature type="transmembrane region" description="Helical" evidence="1">
    <location>
        <begin position="370"/>
        <end position="388"/>
    </location>
</feature>
<reference evidence="3 4" key="1">
    <citation type="journal article" date="2016" name="Nat. Commun.">
        <title>Thousands of microbial genomes shed light on interconnected biogeochemical processes in an aquifer system.</title>
        <authorList>
            <person name="Anantharaman K."/>
            <person name="Brown C.T."/>
            <person name="Hug L.A."/>
            <person name="Sharon I."/>
            <person name="Castelle C.J."/>
            <person name="Probst A.J."/>
            <person name="Thomas B.C."/>
            <person name="Singh A."/>
            <person name="Wilkins M.J."/>
            <person name="Karaoz U."/>
            <person name="Brodie E.L."/>
            <person name="Williams K.H."/>
            <person name="Hubbard S.S."/>
            <person name="Banfield J.F."/>
        </authorList>
    </citation>
    <scope>NUCLEOTIDE SEQUENCE [LARGE SCALE GENOMIC DNA]</scope>
</reference>
<comment type="caution">
    <text evidence="3">The sequence shown here is derived from an EMBL/GenBank/DDBJ whole genome shotgun (WGS) entry which is preliminary data.</text>
</comment>
<feature type="transmembrane region" description="Helical" evidence="1">
    <location>
        <begin position="289"/>
        <end position="314"/>
    </location>
</feature>
<keyword evidence="1" id="KW-0812">Transmembrane</keyword>
<dbReference type="STRING" id="1798401.A2363_00090"/>
<feature type="signal peptide" evidence="2">
    <location>
        <begin position="1"/>
        <end position="24"/>
    </location>
</feature>
<evidence type="ECO:0000256" key="2">
    <source>
        <dbReference type="SAM" id="SignalP"/>
    </source>
</evidence>
<evidence type="ECO:0000313" key="4">
    <source>
        <dbReference type="Proteomes" id="UP000176186"/>
    </source>
</evidence>
<feature type="chain" id="PRO_5009523059" description="Thioredoxin domain-containing protein" evidence="2">
    <location>
        <begin position="25"/>
        <end position="396"/>
    </location>
</feature>
<name>A0A1F6BD01_9BACT</name>
<keyword evidence="2" id="KW-0732">Signal</keyword>
<proteinExistence type="predicted"/>
<evidence type="ECO:0008006" key="5">
    <source>
        <dbReference type="Google" id="ProtNLM"/>
    </source>
</evidence>
<organism evidence="3 4">
    <name type="scientific">Candidatus Gottesmanbacteria bacterium RIFOXYB1_FULL_47_11</name>
    <dbReference type="NCBI Taxonomy" id="1798401"/>
    <lineage>
        <taxon>Bacteria</taxon>
        <taxon>Candidatus Gottesmaniibacteriota</taxon>
    </lineage>
</organism>
<dbReference type="InterPro" id="IPR036249">
    <property type="entry name" value="Thioredoxin-like_sf"/>
</dbReference>
<keyword evidence="1" id="KW-1133">Transmembrane helix</keyword>
<feature type="transmembrane region" description="Helical" evidence="1">
    <location>
        <begin position="334"/>
        <end position="358"/>
    </location>
</feature>
<dbReference type="SUPFAM" id="SSF52833">
    <property type="entry name" value="Thioredoxin-like"/>
    <property type="match status" value="1"/>
</dbReference>
<protein>
    <recommendedName>
        <fullName evidence="5">Thioredoxin domain-containing protein</fullName>
    </recommendedName>
</protein>
<dbReference type="Proteomes" id="UP000176186">
    <property type="component" value="Unassembled WGS sequence"/>
</dbReference>
<feature type="transmembrane region" description="Helical" evidence="1">
    <location>
        <begin position="228"/>
        <end position="252"/>
    </location>
</feature>
<dbReference type="Gene3D" id="3.40.30.10">
    <property type="entry name" value="Glutaredoxin"/>
    <property type="match status" value="1"/>
</dbReference>
<feature type="transmembrane region" description="Helical" evidence="1">
    <location>
        <begin position="203"/>
        <end position="222"/>
    </location>
</feature>
<evidence type="ECO:0000256" key="1">
    <source>
        <dbReference type="SAM" id="Phobius"/>
    </source>
</evidence>
<dbReference type="EMBL" id="MFKE01000020">
    <property type="protein sequence ID" value="OGG34831.1"/>
    <property type="molecule type" value="Genomic_DNA"/>
</dbReference>
<accession>A0A1F6BD01</accession>
<gene>
    <name evidence="3" type="ORF">A2363_00090</name>
</gene>
<keyword evidence="1" id="KW-0472">Membrane</keyword>
<feature type="transmembrane region" description="Helical" evidence="1">
    <location>
        <begin position="168"/>
        <end position="191"/>
    </location>
</feature>
<sequence>MINKVIKSLLVIGMFLLLVKPAFAVSDPTLHFFWASGCPHCAKEKVFLNTLREKYPQLTIKDYEITYDRKNLELLQKVGAELRVDVSGVPFAVIGKKQFIGYLNDETTGKEIEEAVKCAVENGCEDLIAGLSSEENTQQPKEQAQGVPDTLKVPFFGELQVKNLSLPILTFVVALLDGFNPCAMWTLLFLISLLLGMKDRKRMWLLGIAFIASSALVYFLFLSAWLNLFLFLGLVVWIRILIGLVALGAGGYNLRDYWVNKRGGCNVMGDEKRQRIFEKIRSITQKRQFILALGGIVLLAVAVNMVELVCSAGLPAIYTKILSLSNLPTWQYYLYLLFYIFIFMLDDLFIFFTAMITLQAVGIQSKYSRFSHLVGGILMFIIGLLLLFKPEWLMFG</sequence>